<accession>A0AAJ6B1V6</accession>
<protein>
    <submittedName>
        <fullName evidence="1">Uncharacterized protein</fullName>
    </submittedName>
</protein>
<dbReference type="AlphaFoldDB" id="A0AAJ6B1V6"/>
<dbReference type="EMBL" id="CP119312">
    <property type="protein sequence ID" value="WEK05754.1"/>
    <property type="molecule type" value="Genomic_DNA"/>
</dbReference>
<organism evidence="1 2">
    <name type="scientific">Candidatus Devosia phytovorans</name>
    <dbReference type="NCBI Taxonomy" id="3121372"/>
    <lineage>
        <taxon>Bacteria</taxon>
        <taxon>Pseudomonadati</taxon>
        <taxon>Pseudomonadota</taxon>
        <taxon>Alphaproteobacteria</taxon>
        <taxon>Hyphomicrobiales</taxon>
        <taxon>Devosiaceae</taxon>
        <taxon>Devosia</taxon>
    </lineage>
</organism>
<reference evidence="1" key="1">
    <citation type="submission" date="2023-03" db="EMBL/GenBank/DDBJ databases">
        <title>Andean soil-derived lignocellulolytic bacterial consortium as a source of novel taxa and putative plastic-active enzymes.</title>
        <authorList>
            <person name="Diaz-Garcia L."/>
            <person name="Chuvochina M."/>
            <person name="Feuerriegel G."/>
            <person name="Bunk B."/>
            <person name="Sproer C."/>
            <person name="Streit W.R."/>
            <person name="Rodriguez L.M."/>
            <person name="Overmann J."/>
            <person name="Jimenez D.J."/>
        </authorList>
    </citation>
    <scope>NUCLEOTIDE SEQUENCE</scope>
    <source>
        <strain evidence="1">MAG 4196</strain>
    </source>
</reference>
<gene>
    <name evidence="1" type="ORF">P0Y65_05725</name>
</gene>
<evidence type="ECO:0000313" key="2">
    <source>
        <dbReference type="Proteomes" id="UP001217476"/>
    </source>
</evidence>
<sequence>MRYFMRLFAVVLAAFALPFVALARAVESYVLPKLDHRDSLALDRAAHVIDTGHPMRVRAKAFVDRLLNHDLYVAGHFDPGRMPA</sequence>
<proteinExistence type="predicted"/>
<name>A0AAJ6B1V6_9HYPH</name>
<dbReference type="Proteomes" id="UP001217476">
    <property type="component" value="Chromosome"/>
</dbReference>
<evidence type="ECO:0000313" key="1">
    <source>
        <dbReference type="EMBL" id="WEK05754.1"/>
    </source>
</evidence>